<protein>
    <recommendedName>
        <fullName evidence="4">Ricin B lectin domain-containing protein</fullName>
    </recommendedName>
</protein>
<gene>
    <name evidence="2" type="ORF">B0T18DRAFT_414142</name>
</gene>
<dbReference type="AlphaFoldDB" id="A0AA40K284"/>
<dbReference type="Proteomes" id="UP001172155">
    <property type="component" value="Unassembled WGS sequence"/>
</dbReference>
<sequence length="174" mass="18964">MEFSNNHDDARSEITATTGTTVHTPSTDEHRFRYRPLSHGNKFLIVESLSGKAIAPDGNGGLCLQDLGEAGKADHSWLCVESGGYLGLLNSKTGRYIGHNGEGVMQASVTKFGAWECITTRDQPGGGYKLLVPHWWYSLKTVVVAEDGKTLVTRDHGNTLWDFIQVAEDGGLMI</sequence>
<feature type="compositionally biased region" description="Basic and acidic residues" evidence="1">
    <location>
        <begin position="1"/>
        <end position="12"/>
    </location>
</feature>
<organism evidence="2 3">
    <name type="scientific">Schizothecium vesticola</name>
    <dbReference type="NCBI Taxonomy" id="314040"/>
    <lineage>
        <taxon>Eukaryota</taxon>
        <taxon>Fungi</taxon>
        <taxon>Dikarya</taxon>
        <taxon>Ascomycota</taxon>
        <taxon>Pezizomycotina</taxon>
        <taxon>Sordariomycetes</taxon>
        <taxon>Sordariomycetidae</taxon>
        <taxon>Sordariales</taxon>
        <taxon>Schizotheciaceae</taxon>
        <taxon>Schizothecium</taxon>
    </lineage>
</organism>
<dbReference type="EMBL" id="JAUKUD010000005">
    <property type="protein sequence ID" value="KAK0742967.1"/>
    <property type="molecule type" value="Genomic_DNA"/>
</dbReference>
<keyword evidence="3" id="KW-1185">Reference proteome</keyword>
<comment type="caution">
    <text evidence="2">The sequence shown here is derived from an EMBL/GenBank/DDBJ whole genome shotgun (WGS) entry which is preliminary data.</text>
</comment>
<dbReference type="PANTHER" id="PTHR39697:SF1">
    <property type="entry name" value="RICIN B LECTIN DOMAIN-CONTAINING PROTEIN"/>
    <property type="match status" value="1"/>
</dbReference>
<evidence type="ECO:0008006" key="4">
    <source>
        <dbReference type="Google" id="ProtNLM"/>
    </source>
</evidence>
<dbReference type="PANTHER" id="PTHR39697">
    <property type="entry name" value="RICIN B LECTIN DOMAIN-CONTAINING PROTEIN-RELATED"/>
    <property type="match status" value="1"/>
</dbReference>
<name>A0AA40K284_9PEZI</name>
<evidence type="ECO:0000313" key="3">
    <source>
        <dbReference type="Proteomes" id="UP001172155"/>
    </source>
</evidence>
<accession>A0AA40K284</accession>
<proteinExistence type="predicted"/>
<feature type="region of interest" description="Disordered" evidence="1">
    <location>
        <begin position="1"/>
        <end position="28"/>
    </location>
</feature>
<feature type="compositionally biased region" description="Polar residues" evidence="1">
    <location>
        <begin position="14"/>
        <end position="25"/>
    </location>
</feature>
<evidence type="ECO:0000313" key="2">
    <source>
        <dbReference type="EMBL" id="KAK0742967.1"/>
    </source>
</evidence>
<reference evidence="2" key="1">
    <citation type="submission" date="2023-06" db="EMBL/GenBank/DDBJ databases">
        <title>Genome-scale phylogeny and comparative genomics of the fungal order Sordariales.</title>
        <authorList>
            <consortium name="Lawrence Berkeley National Laboratory"/>
            <person name="Hensen N."/>
            <person name="Bonometti L."/>
            <person name="Westerberg I."/>
            <person name="Brannstrom I.O."/>
            <person name="Guillou S."/>
            <person name="Cros-Aarteil S."/>
            <person name="Calhoun S."/>
            <person name="Haridas S."/>
            <person name="Kuo A."/>
            <person name="Mondo S."/>
            <person name="Pangilinan J."/>
            <person name="Riley R."/>
            <person name="LaButti K."/>
            <person name="Andreopoulos B."/>
            <person name="Lipzen A."/>
            <person name="Chen C."/>
            <person name="Yanf M."/>
            <person name="Daum C."/>
            <person name="Ng V."/>
            <person name="Clum A."/>
            <person name="Steindorff A."/>
            <person name="Ohm R."/>
            <person name="Martin F."/>
            <person name="Silar P."/>
            <person name="Natvig D."/>
            <person name="Lalanne C."/>
            <person name="Gautier V."/>
            <person name="Ament-velasquez S.L."/>
            <person name="Kruys A."/>
            <person name="Hutchinson M.I."/>
            <person name="Powell A.J."/>
            <person name="Barry K."/>
            <person name="Miller A.N."/>
            <person name="Grigoriev I.V."/>
            <person name="Debuchy R."/>
            <person name="Gladieux P."/>
            <person name="Thoren M.H."/>
            <person name="Johannesson H."/>
        </authorList>
    </citation>
    <scope>NUCLEOTIDE SEQUENCE</scope>
    <source>
        <strain evidence="2">SMH3187-1</strain>
    </source>
</reference>
<evidence type="ECO:0000256" key="1">
    <source>
        <dbReference type="SAM" id="MobiDB-lite"/>
    </source>
</evidence>